<dbReference type="RefSeq" id="WP_009195065.1">
    <property type="nucleotide sequence ID" value="NZ_AODQ01000032.1"/>
</dbReference>
<dbReference type="NCBIfam" id="NF047558">
    <property type="entry name" value="TPR_END_plus"/>
    <property type="match status" value="1"/>
</dbReference>
<feature type="repeat" description="TPR" evidence="1">
    <location>
        <begin position="439"/>
        <end position="472"/>
    </location>
</feature>
<gene>
    <name evidence="2" type="ORF">ADICEAN_01668</name>
</gene>
<evidence type="ECO:0000256" key="1">
    <source>
        <dbReference type="PROSITE-ProRule" id="PRU00339"/>
    </source>
</evidence>
<proteinExistence type="predicted"/>
<dbReference type="Gene3D" id="1.25.40.10">
    <property type="entry name" value="Tetratricopeptide repeat domain"/>
    <property type="match status" value="2"/>
</dbReference>
<keyword evidence="3" id="KW-1185">Reference proteome</keyword>
<keyword evidence="1" id="KW-0802">TPR repeat</keyword>
<dbReference type="Proteomes" id="UP000011910">
    <property type="component" value="Unassembled WGS sequence"/>
</dbReference>
<dbReference type="InterPro" id="IPR019734">
    <property type="entry name" value="TPR_rpt"/>
</dbReference>
<dbReference type="eggNOG" id="COG0457">
    <property type="taxonomic scope" value="Bacteria"/>
</dbReference>
<dbReference type="EMBL" id="AODQ01000032">
    <property type="protein sequence ID" value="EMR03190.1"/>
    <property type="molecule type" value="Genomic_DNA"/>
</dbReference>
<dbReference type="PROSITE" id="PS51257">
    <property type="entry name" value="PROKAR_LIPOPROTEIN"/>
    <property type="match status" value="1"/>
</dbReference>
<accession>M7NN80</accession>
<dbReference type="PROSITE" id="PS50005">
    <property type="entry name" value="TPR"/>
    <property type="match status" value="3"/>
</dbReference>
<feature type="repeat" description="TPR" evidence="1">
    <location>
        <begin position="540"/>
        <end position="573"/>
    </location>
</feature>
<keyword evidence="2" id="KW-0808">Transferase</keyword>
<dbReference type="Pfam" id="PF13181">
    <property type="entry name" value="TPR_8"/>
    <property type="match status" value="1"/>
</dbReference>
<comment type="caution">
    <text evidence="2">The sequence shown here is derived from an EMBL/GenBank/DDBJ whole genome shotgun (WGS) entry which is preliminary data.</text>
</comment>
<dbReference type="STRING" id="1279009.ADICEAN_01668"/>
<feature type="repeat" description="TPR" evidence="1">
    <location>
        <begin position="506"/>
        <end position="539"/>
    </location>
</feature>
<dbReference type="GO" id="GO:0016740">
    <property type="term" value="F:transferase activity"/>
    <property type="evidence" value="ECO:0007669"/>
    <property type="project" value="UniProtKB-KW"/>
</dbReference>
<dbReference type="InterPro" id="IPR011990">
    <property type="entry name" value="TPR-like_helical_dom_sf"/>
</dbReference>
<protein>
    <submittedName>
        <fullName evidence="2">Putative O-linked N-acetylglucosamine transferase, SPINDLY family</fullName>
    </submittedName>
</protein>
<dbReference type="SMART" id="SM00028">
    <property type="entry name" value="TPR"/>
    <property type="match status" value="3"/>
</dbReference>
<sequence length="597" mass="67897">MTQMRNLLSAVTLLSVFLLSGCSLNQMVKKAKDQQLTVEPNPLELHGDSVRFTMSATLPAKTLKKGKEYIVKPYYVYNGKEIELQNLVFRAEDYPNADTEQPRISRTLSFYYEEDMRRGELFVQGVARNPENNKTKETDRMKVAEGVVTTSRLAQEGYYPSYSAHGYNNQEELEPTMIGFFFEQGRSNLRPSETRSDRGTYMRNFIAEKNVTRTVSITGTHSPEGTERINTNLSRDRAAAIESFYRQNMKRYDYKGMADSINFILKPVVLDWAPFSAALQEYQGIDASAKQQMQDIINGSGTFEEKEDRLQQVPGYRRVFNDIYPLLRTAKAEILTVKEKKTDAEIATLARQIADGTVSADTLSNEELAYAASLTPNLQERERIYAAAGKKSNSYQAQNNLGTVYLEQARQATNESQRTQLLERAATQFEQSNRTQQNAEAQANLAVVYLMQGNRQRAYEAIQAAERLNPSELNRPGLQGVKGYLEMRNGRYDDAIRTLSQAEETAENLYNLGLAYLLKRDYQNALTRFNEATQKNNRLARAYYGASIANSRLGNESAAFTALEQAVKLDPELKRSALEDLEFSNYQENERFRNTLR</sequence>
<dbReference type="SUPFAM" id="SSF48452">
    <property type="entry name" value="TPR-like"/>
    <property type="match status" value="1"/>
</dbReference>
<reference evidence="2 3" key="1">
    <citation type="journal article" date="2013" name="Genome Announc.">
        <title>Draft Genome Sequence of Cesiribacter andamanensis Strain AMV16T, Isolated from a Soil Sample from a Mud Volcano in the Andaman Islands, India.</title>
        <authorList>
            <person name="Shivaji S."/>
            <person name="Ara S."/>
            <person name="Begum Z."/>
            <person name="Srinivas T.N."/>
            <person name="Singh A."/>
            <person name="Kumar Pinnaka A."/>
        </authorList>
    </citation>
    <scope>NUCLEOTIDE SEQUENCE [LARGE SCALE GENOMIC DNA]</scope>
    <source>
        <strain evidence="2 3">AMV16</strain>
    </source>
</reference>
<name>M7NN80_9BACT</name>
<dbReference type="AlphaFoldDB" id="M7NN80"/>
<dbReference type="Pfam" id="PF13432">
    <property type="entry name" value="TPR_16"/>
    <property type="match status" value="1"/>
</dbReference>
<evidence type="ECO:0000313" key="3">
    <source>
        <dbReference type="Proteomes" id="UP000011910"/>
    </source>
</evidence>
<evidence type="ECO:0000313" key="2">
    <source>
        <dbReference type="EMBL" id="EMR03190.1"/>
    </source>
</evidence>
<organism evidence="2 3">
    <name type="scientific">Cesiribacter andamanensis AMV16</name>
    <dbReference type="NCBI Taxonomy" id="1279009"/>
    <lineage>
        <taxon>Bacteria</taxon>
        <taxon>Pseudomonadati</taxon>
        <taxon>Bacteroidota</taxon>
        <taxon>Cytophagia</taxon>
        <taxon>Cytophagales</taxon>
        <taxon>Cesiribacteraceae</taxon>
        <taxon>Cesiribacter</taxon>
    </lineage>
</organism>